<gene>
    <name evidence="1" type="ORF">ABKQ52_59</name>
</gene>
<dbReference type="EMBL" id="PP916318">
    <property type="protein sequence ID" value="XDG30322.1"/>
    <property type="molecule type" value="Genomic_DNA"/>
</dbReference>
<protein>
    <submittedName>
        <fullName evidence="1">N-acetyltransferase</fullName>
    </submittedName>
</protein>
<reference evidence="1" key="2">
    <citation type="submission" date="2024-08" db="EMBL/GenBank/DDBJ databases">
        <title>Characterization of Pseudomonas aeruginosa phages for therapeutic use.</title>
        <authorList>
            <person name="Nour El-Din H."/>
        </authorList>
    </citation>
    <scope>NUCLEOTIDE SEQUENCE</scope>
</reference>
<evidence type="ECO:0000313" key="1">
    <source>
        <dbReference type="EMBL" id="XDG30322.1"/>
    </source>
</evidence>
<proteinExistence type="predicted"/>
<organism evidence="1">
    <name type="scientific">Pseudomonas phage vB_PaeP_HTN1</name>
    <dbReference type="NCBI Taxonomy" id="3236646"/>
    <lineage>
        <taxon>Viruses</taxon>
    </lineage>
</organism>
<sequence>MREHDFPSCCTAKIYTGMGPSGTADYQSIRDSEGFSPKKFAMDVLQALADQYNDGEALMVFSLNNEQRVADRILSRLGSTSNPWASSDNHDTLVRVHIIRVRDTWGKLCRENLVRYDHFYEKAIPSEDFISKLVKGL</sequence>
<name>A0AB39AHT3_9VIRU</name>
<accession>A0AB39AHT3</accession>
<reference evidence="1" key="1">
    <citation type="submission" date="2024-06" db="EMBL/GenBank/DDBJ databases">
        <authorList>
            <person name="Peters D.L."/>
        </authorList>
    </citation>
    <scope>NUCLEOTIDE SEQUENCE</scope>
</reference>